<evidence type="ECO:0000313" key="3">
    <source>
        <dbReference type="RefSeq" id="XP_001396753.3"/>
    </source>
</evidence>
<dbReference type="PANTHER" id="PTHR48070:SF6">
    <property type="entry name" value="ESTERASE OVCA2"/>
    <property type="match status" value="1"/>
</dbReference>
<keyword evidence="1" id="KW-0378">Hydrolase</keyword>
<gene>
    <name evidence="3" type="ORF">An15g02140</name>
</gene>
<dbReference type="VEuPathDB" id="FungiDB:An15g02140"/>
<dbReference type="PANTHER" id="PTHR48070">
    <property type="entry name" value="ESTERASE OVCA2"/>
    <property type="match status" value="1"/>
</dbReference>
<organism evidence="3">
    <name type="scientific">Aspergillus niger</name>
    <dbReference type="NCBI Taxonomy" id="5061"/>
    <lineage>
        <taxon>Eukaryota</taxon>
        <taxon>Fungi</taxon>
        <taxon>Dikarya</taxon>
        <taxon>Ascomycota</taxon>
        <taxon>Pezizomycotina</taxon>
        <taxon>Eurotiomycetes</taxon>
        <taxon>Eurotiomycetidae</taxon>
        <taxon>Eurotiales</taxon>
        <taxon>Aspergillaceae</taxon>
        <taxon>Aspergillus</taxon>
        <taxon>Aspergillus subgen. Circumdati</taxon>
    </lineage>
</organism>
<dbReference type="GO" id="GO:0016787">
    <property type="term" value="F:hydrolase activity"/>
    <property type="evidence" value="ECO:0007669"/>
    <property type="project" value="UniProtKB-KW"/>
</dbReference>
<evidence type="ECO:0000259" key="2">
    <source>
        <dbReference type="Pfam" id="PF03959"/>
    </source>
</evidence>
<dbReference type="AlphaFoldDB" id="A0AAJ6VSJ0"/>
<proteinExistence type="predicted"/>
<dbReference type="InterPro" id="IPR005645">
    <property type="entry name" value="FSH-like_dom"/>
</dbReference>
<evidence type="ECO:0000256" key="1">
    <source>
        <dbReference type="ARBA" id="ARBA00022801"/>
    </source>
</evidence>
<reference evidence="3" key="2">
    <citation type="submission" date="2025-08" db="UniProtKB">
        <authorList>
            <consortium name="RefSeq"/>
        </authorList>
    </citation>
    <scope>IDENTIFICATION</scope>
</reference>
<dbReference type="InterPro" id="IPR029058">
    <property type="entry name" value="AB_hydrolase_fold"/>
</dbReference>
<protein>
    <recommendedName>
        <fullName evidence="2">Serine hydrolase domain-containing protein</fullName>
    </recommendedName>
</protein>
<dbReference type="RefSeq" id="XP_001396753.3">
    <property type="nucleotide sequence ID" value="XM_001396716.3"/>
</dbReference>
<dbReference type="GeneID" id="4987815"/>
<name>A0AAJ6VSJ0_ASPNG</name>
<sequence>MRIICLHGNGTNSAIMKLQTAPLIHELEDDHEFEFVEGTLQAPMAEGIESLATPADQAFYAFYNPDDPATLLVALDQLSSYVDDQGPFDGVVAFSAGAVLVGLYLLQLWQQGKPLPFRFAVFFSTASSGAELAQLSLAPTPGCLKLPTAHIWGQNDLIAPTGGANMASLCDPSQTFVSVHEGGHEFPRQSKLTEAVHMMRHVMLMSFCTICITFVNLRASSISPCCQPSTLAHAVTIHRFRLAPGVY</sequence>
<accession>A0AAJ6VSJ0</accession>
<dbReference type="KEGG" id="ang:An15g02140"/>
<reference evidence="3" key="1">
    <citation type="submission" date="2025-02" db="EMBL/GenBank/DDBJ databases">
        <authorList>
            <consortium name="NCBI Genome Project"/>
        </authorList>
    </citation>
    <scope>NUCLEOTIDE SEQUENCE</scope>
</reference>
<dbReference type="InterPro" id="IPR050593">
    <property type="entry name" value="LovG"/>
</dbReference>
<dbReference type="SUPFAM" id="SSF53474">
    <property type="entry name" value="alpha/beta-Hydrolases"/>
    <property type="match status" value="1"/>
</dbReference>
<dbReference type="Pfam" id="PF03959">
    <property type="entry name" value="FSH1"/>
    <property type="match status" value="1"/>
</dbReference>
<dbReference type="Gene3D" id="3.40.50.1820">
    <property type="entry name" value="alpha/beta hydrolase"/>
    <property type="match status" value="1"/>
</dbReference>
<feature type="domain" description="Serine hydrolase" evidence="2">
    <location>
        <begin position="2"/>
        <end position="195"/>
    </location>
</feature>